<reference evidence="3" key="1">
    <citation type="submission" date="2016-10" db="EMBL/GenBank/DDBJ databases">
        <authorList>
            <person name="Varghese N."/>
            <person name="Submissions S."/>
        </authorList>
    </citation>
    <scope>NUCLEOTIDE SEQUENCE [LARGE SCALE GENOMIC DNA]</scope>
    <source>
        <strain evidence="3">OK042</strain>
    </source>
</reference>
<organism evidence="2 3">
    <name type="scientific">Brevibacillus centrosporus</name>
    <dbReference type="NCBI Taxonomy" id="54910"/>
    <lineage>
        <taxon>Bacteria</taxon>
        <taxon>Bacillati</taxon>
        <taxon>Bacillota</taxon>
        <taxon>Bacilli</taxon>
        <taxon>Bacillales</taxon>
        <taxon>Paenibacillaceae</taxon>
        <taxon>Brevibacillus</taxon>
    </lineage>
</organism>
<dbReference type="STRING" id="1884381.SAMN05518846_105266"/>
<sequence>MGNEFAWMGFDHVQLAAPVGCEEEARRFFGDLLGMTEVPKPEKLKVRGGVWFQCGPQMIHIGVEAAFQPAKKAHPAFLVGNIERLMAHLQEGGIPIRVDDEIPGVIRFFTEDPFGNRLEFMEGK</sequence>
<keyword evidence="2" id="KW-0560">Oxidoreductase</keyword>
<evidence type="ECO:0000313" key="2">
    <source>
        <dbReference type="EMBL" id="SFJ78500.1"/>
    </source>
</evidence>
<dbReference type="Pfam" id="PF00903">
    <property type="entry name" value="Glyoxalase"/>
    <property type="match status" value="1"/>
</dbReference>
<dbReference type="RefSeq" id="WP_092268150.1">
    <property type="nucleotide sequence ID" value="NZ_FORT01000005.1"/>
</dbReference>
<protein>
    <submittedName>
        <fullName evidence="2">Catechol 2,3-dioxygenase</fullName>
    </submittedName>
</protein>
<name>A0A1I3U656_9BACL</name>
<dbReference type="PANTHER" id="PTHR39175">
    <property type="entry name" value="FAMILY PROTEIN, PUTATIVE (AFU_ORTHOLOGUE AFUA_3G15060)-RELATED"/>
    <property type="match status" value="1"/>
</dbReference>
<dbReference type="PROSITE" id="PS51819">
    <property type="entry name" value="VOC"/>
    <property type="match status" value="1"/>
</dbReference>
<dbReference type="SUPFAM" id="SSF54593">
    <property type="entry name" value="Glyoxalase/Bleomycin resistance protein/Dihydroxybiphenyl dioxygenase"/>
    <property type="match status" value="1"/>
</dbReference>
<dbReference type="GO" id="GO:0051213">
    <property type="term" value="F:dioxygenase activity"/>
    <property type="evidence" value="ECO:0007669"/>
    <property type="project" value="UniProtKB-KW"/>
</dbReference>
<evidence type="ECO:0000259" key="1">
    <source>
        <dbReference type="PROSITE" id="PS51819"/>
    </source>
</evidence>
<dbReference type="PANTHER" id="PTHR39175:SF1">
    <property type="entry name" value="FAMILY PROTEIN, PUTATIVE (AFU_ORTHOLOGUE AFUA_3G15060)-RELATED"/>
    <property type="match status" value="1"/>
</dbReference>
<gene>
    <name evidence="2" type="ORF">SAMN05518846_105266</name>
</gene>
<keyword evidence="3" id="KW-1185">Reference proteome</keyword>
<keyword evidence="2" id="KW-0223">Dioxygenase</keyword>
<proteinExistence type="predicted"/>
<dbReference type="Proteomes" id="UP000198915">
    <property type="component" value="Unassembled WGS sequence"/>
</dbReference>
<feature type="domain" description="VOC" evidence="1">
    <location>
        <begin position="9"/>
        <end position="123"/>
    </location>
</feature>
<dbReference type="InterPro" id="IPR029068">
    <property type="entry name" value="Glyas_Bleomycin-R_OHBP_Dase"/>
</dbReference>
<dbReference type="InterPro" id="IPR004360">
    <property type="entry name" value="Glyas_Fos-R_dOase_dom"/>
</dbReference>
<dbReference type="EMBL" id="FORT01000005">
    <property type="protein sequence ID" value="SFJ78500.1"/>
    <property type="molecule type" value="Genomic_DNA"/>
</dbReference>
<accession>A0A1I3U656</accession>
<dbReference type="Gene3D" id="3.10.180.10">
    <property type="entry name" value="2,3-Dihydroxybiphenyl 1,2-Dioxygenase, domain 1"/>
    <property type="match status" value="1"/>
</dbReference>
<dbReference type="InterPro" id="IPR037523">
    <property type="entry name" value="VOC_core"/>
</dbReference>
<evidence type="ECO:0000313" key="3">
    <source>
        <dbReference type="Proteomes" id="UP000198915"/>
    </source>
</evidence>
<dbReference type="AlphaFoldDB" id="A0A1I3U656"/>